<keyword evidence="5" id="KW-0067">ATP-binding</keyword>
<evidence type="ECO:0000259" key="8">
    <source>
        <dbReference type="PROSITE" id="PS51192"/>
    </source>
</evidence>
<dbReference type="OrthoDB" id="10040197at2759"/>
<dbReference type="CDD" id="cd17920">
    <property type="entry name" value="DEXHc_RecQ"/>
    <property type="match status" value="1"/>
</dbReference>
<dbReference type="PROSITE" id="PS51192">
    <property type="entry name" value="HELICASE_ATP_BIND_1"/>
    <property type="match status" value="1"/>
</dbReference>
<evidence type="ECO:0000259" key="9">
    <source>
        <dbReference type="PROSITE" id="PS51194"/>
    </source>
</evidence>
<dbReference type="SMART" id="SM00487">
    <property type="entry name" value="DEXDc"/>
    <property type="match status" value="1"/>
</dbReference>
<dbReference type="InterPro" id="IPR001650">
    <property type="entry name" value="Helicase_C-like"/>
</dbReference>
<dbReference type="GO" id="GO:0003676">
    <property type="term" value="F:nucleic acid binding"/>
    <property type="evidence" value="ECO:0007669"/>
    <property type="project" value="InterPro"/>
</dbReference>
<dbReference type="EC" id="5.6.2.4" evidence="7"/>
<evidence type="ECO:0000256" key="6">
    <source>
        <dbReference type="ARBA" id="ARBA00034617"/>
    </source>
</evidence>
<evidence type="ECO:0000256" key="4">
    <source>
        <dbReference type="ARBA" id="ARBA00022806"/>
    </source>
</evidence>
<dbReference type="AlphaFoldDB" id="A0A8S3TVP6"/>
<gene>
    <name evidence="10" type="ORF">MEDL_47061</name>
</gene>
<dbReference type="GO" id="GO:0005654">
    <property type="term" value="C:nucleoplasm"/>
    <property type="evidence" value="ECO:0007669"/>
    <property type="project" value="TreeGrafter"/>
</dbReference>
<evidence type="ECO:0000256" key="1">
    <source>
        <dbReference type="ARBA" id="ARBA00005446"/>
    </source>
</evidence>
<feature type="domain" description="Helicase ATP-binding" evidence="8">
    <location>
        <begin position="26"/>
        <end position="201"/>
    </location>
</feature>
<dbReference type="Gene3D" id="3.40.50.300">
    <property type="entry name" value="P-loop containing nucleotide triphosphate hydrolases"/>
    <property type="match status" value="2"/>
</dbReference>
<sequence length="502" mass="57707">MEDEIDIVKKKYGFSFDLKDEQKKIIRSILDNKDTLGLLPTGFGKSVGYTFPPLVLDEKDSGKRHIALIVSSLRSLMQDQIDSLKSRGLRAEAITKKKEMKENVIYDIKKGNVQFVFCSPEALVQSEWFNVIRDVWKDSLCMICFDEAHCVSDWGESFRPEYRKVAMIRSIADVPVLALTATVTTKVKSDIEKYLYIKKDCNVIAAIPDRPNIHLQVQKSSSDFESELKWLLSSLERDISDSPKTLIFCRSIPTVAEIFLLFNDELGEKRFCGDFRLVEMFHSAISEDRKKLILDEFKKTDSKIRCVVATVAFGMGIDIPDIRNVVHWGAPKSILSYWQEVGRCARDGKDGVAVCYAYARSLHTNTTSADVVDMVKSTSCIRRVTLANFAIPGGIETYFNSVKQKEIMELTGKKEEHNRKMVLYGRKHRKLINRRRTLKERKIDPKEEERFMKALEIETMSSEDSDSEDDSIFVTRPLSWVSTEFKQLIQRLDRKYDLIAHK</sequence>
<keyword evidence="11" id="KW-1185">Reference proteome</keyword>
<dbReference type="EMBL" id="CAJPWZ010002241">
    <property type="protein sequence ID" value="CAG2234435.1"/>
    <property type="molecule type" value="Genomic_DNA"/>
</dbReference>
<dbReference type="InterPro" id="IPR011545">
    <property type="entry name" value="DEAD/DEAH_box_helicase_dom"/>
</dbReference>
<dbReference type="PROSITE" id="PS51194">
    <property type="entry name" value="HELICASE_CTER"/>
    <property type="match status" value="1"/>
</dbReference>
<evidence type="ECO:0000313" key="11">
    <source>
        <dbReference type="Proteomes" id="UP000683360"/>
    </source>
</evidence>
<dbReference type="GO" id="GO:0043138">
    <property type="term" value="F:3'-5' DNA helicase activity"/>
    <property type="evidence" value="ECO:0007669"/>
    <property type="project" value="UniProtKB-EC"/>
</dbReference>
<evidence type="ECO:0000256" key="7">
    <source>
        <dbReference type="ARBA" id="ARBA00034808"/>
    </source>
</evidence>
<dbReference type="InterPro" id="IPR004589">
    <property type="entry name" value="DNA_helicase_ATP-dep_RecQ"/>
</dbReference>
<dbReference type="Pfam" id="PF00270">
    <property type="entry name" value="DEAD"/>
    <property type="match status" value="1"/>
</dbReference>
<dbReference type="GO" id="GO:0000724">
    <property type="term" value="P:double-strand break repair via homologous recombination"/>
    <property type="evidence" value="ECO:0007669"/>
    <property type="project" value="TreeGrafter"/>
</dbReference>
<dbReference type="SUPFAM" id="SSF52540">
    <property type="entry name" value="P-loop containing nucleoside triphosphate hydrolases"/>
    <property type="match status" value="1"/>
</dbReference>
<comment type="caution">
    <text evidence="10">The sequence shown here is derived from an EMBL/GenBank/DDBJ whole genome shotgun (WGS) entry which is preliminary data.</text>
</comment>
<keyword evidence="2" id="KW-0547">Nucleotide-binding</keyword>
<dbReference type="Proteomes" id="UP000683360">
    <property type="component" value="Unassembled WGS sequence"/>
</dbReference>
<dbReference type="PANTHER" id="PTHR13710">
    <property type="entry name" value="DNA HELICASE RECQ FAMILY MEMBER"/>
    <property type="match status" value="1"/>
</dbReference>
<evidence type="ECO:0000256" key="3">
    <source>
        <dbReference type="ARBA" id="ARBA00022801"/>
    </source>
</evidence>
<dbReference type="NCBIfam" id="TIGR00614">
    <property type="entry name" value="recQ_fam"/>
    <property type="match status" value="1"/>
</dbReference>
<evidence type="ECO:0000256" key="5">
    <source>
        <dbReference type="ARBA" id="ARBA00022840"/>
    </source>
</evidence>
<evidence type="ECO:0000256" key="2">
    <source>
        <dbReference type="ARBA" id="ARBA00022741"/>
    </source>
</evidence>
<dbReference type="SMART" id="SM00490">
    <property type="entry name" value="HELICc"/>
    <property type="match status" value="1"/>
</dbReference>
<organism evidence="10 11">
    <name type="scientific">Mytilus edulis</name>
    <name type="common">Blue mussel</name>
    <dbReference type="NCBI Taxonomy" id="6550"/>
    <lineage>
        <taxon>Eukaryota</taxon>
        <taxon>Metazoa</taxon>
        <taxon>Spiralia</taxon>
        <taxon>Lophotrochozoa</taxon>
        <taxon>Mollusca</taxon>
        <taxon>Bivalvia</taxon>
        <taxon>Autobranchia</taxon>
        <taxon>Pteriomorphia</taxon>
        <taxon>Mytilida</taxon>
        <taxon>Mytiloidea</taxon>
        <taxon>Mytilidae</taxon>
        <taxon>Mytilinae</taxon>
        <taxon>Mytilus</taxon>
    </lineage>
</organism>
<name>A0A8S3TVP6_MYTED</name>
<dbReference type="GO" id="GO:0005737">
    <property type="term" value="C:cytoplasm"/>
    <property type="evidence" value="ECO:0007669"/>
    <property type="project" value="TreeGrafter"/>
</dbReference>
<dbReference type="PANTHER" id="PTHR13710:SF157">
    <property type="entry name" value="DNA HELICASE"/>
    <property type="match status" value="1"/>
</dbReference>
<evidence type="ECO:0000313" key="10">
    <source>
        <dbReference type="EMBL" id="CAG2234435.1"/>
    </source>
</evidence>
<dbReference type="GO" id="GO:0005524">
    <property type="term" value="F:ATP binding"/>
    <property type="evidence" value="ECO:0007669"/>
    <property type="project" value="UniProtKB-KW"/>
</dbReference>
<dbReference type="InterPro" id="IPR014001">
    <property type="entry name" value="Helicase_ATP-bd"/>
</dbReference>
<accession>A0A8S3TVP6</accession>
<dbReference type="GO" id="GO:0005694">
    <property type="term" value="C:chromosome"/>
    <property type="evidence" value="ECO:0007669"/>
    <property type="project" value="TreeGrafter"/>
</dbReference>
<keyword evidence="4" id="KW-0347">Helicase</keyword>
<reference evidence="10" key="1">
    <citation type="submission" date="2021-03" db="EMBL/GenBank/DDBJ databases">
        <authorList>
            <person name="Bekaert M."/>
        </authorList>
    </citation>
    <scope>NUCLEOTIDE SEQUENCE</scope>
</reference>
<dbReference type="Pfam" id="PF00271">
    <property type="entry name" value="Helicase_C"/>
    <property type="match status" value="1"/>
</dbReference>
<dbReference type="GO" id="GO:0016787">
    <property type="term" value="F:hydrolase activity"/>
    <property type="evidence" value="ECO:0007669"/>
    <property type="project" value="UniProtKB-KW"/>
</dbReference>
<dbReference type="InterPro" id="IPR027417">
    <property type="entry name" value="P-loop_NTPase"/>
</dbReference>
<keyword evidence="3 10" id="KW-0378">Hydrolase</keyword>
<dbReference type="GO" id="GO:0009378">
    <property type="term" value="F:four-way junction helicase activity"/>
    <property type="evidence" value="ECO:0007669"/>
    <property type="project" value="TreeGrafter"/>
</dbReference>
<proteinExistence type="inferred from homology"/>
<protein>
    <recommendedName>
        <fullName evidence="7">DNA 3'-5' helicase</fullName>
        <ecNumber evidence="7">5.6.2.4</ecNumber>
    </recommendedName>
</protein>
<comment type="similarity">
    <text evidence="1">Belongs to the helicase family. RecQ subfamily.</text>
</comment>
<comment type="catalytic activity">
    <reaction evidence="6">
        <text>Couples ATP hydrolysis with the unwinding of duplex DNA by translocating in the 3'-5' direction.</text>
        <dbReference type="EC" id="5.6.2.4"/>
    </reaction>
</comment>
<dbReference type="GO" id="GO:0000723">
    <property type="term" value="P:telomere maintenance"/>
    <property type="evidence" value="ECO:0007669"/>
    <property type="project" value="TreeGrafter"/>
</dbReference>
<feature type="domain" description="Helicase C-terminal" evidence="9">
    <location>
        <begin position="227"/>
        <end position="403"/>
    </location>
</feature>